<dbReference type="Gene3D" id="3.30.720.120">
    <property type="match status" value="1"/>
</dbReference>
<dbReference type="InterPro" id="IPR004360">
    <property type="entry name" value="Glyas_Fos-R_dOase_dom"/>
</dbReference>
<sequence>MSTDPLDALRDPAGPVDPDPAFAAQLRGRLERLLLARQTGEDMSLLTPYIAVRDARAAMDWYADVFGAQRRGEPLVGPDHRVGHAEMTIGGAGLMIADEYPDLGLVSPDKLPGRPFSLHLTVSDVDELTSRAEGAGATVERPPGDNPYGRIAVIIDPFGHRWMLNGPVSR</sequence>
<feature type="domain" description="VOC" evidence="1">
    <location>
        <begin position="44"/>
        <end position="167"/>
    </location>
</feature>
<protein>
    <recommendedName>
        <fullName evidence="1">VOC domain-containing protein</fullName>
    </recommendedName>
</protein>
<dbReference type="Pfam" id="PF00903">
    <property type="entry name" value="Glyoxalase"/>
    <property type="match status" value="1"/>
</dbReference>
<dbReference type="PROSITE" id="PS51819">
    <property type="entry name" value="VOC"/>
    <property type="match status" value="1"/>
</dbReference>
<keyword evidence="3" id="KW-1185">Reference proteome</keyword>
<reference evidence="2 3" key="1">
    <citation type="journal article" date="2019" name="Int. J. Syst. Evol. Microbiol.">
        <title>The Global Catalogue of Microorganisms (GCM) 10K type strain sequencing project: providing services to taxonomists for standard genome sequencing and annotation.</title>
        <authorList>
            <consortium name="The Broad Institute Genomics Platform"/>
            <consortium name="The Broad Institute Genome Sequencing Center for Infectious Disease"/>
            <person name="Wu L."/>
            <person name="Ma J."/>
        </authorList>
    </citation>
    <scope>NUCLEOTIDE SEQUENCE [LARGE SCALE GENOMIC DNA]</scope>
    <source>
        <strain evidence="2 3">JCM 14718</strain>
    </source>
</reference>
<dbReference type="PANTHER" id="PTHR34109">
    <property type="entry name" value="BNAUNNG04460D PROTEIN-RELATED"/>
    <property type="match status" value="1"/>
</dbReference>
<dbReference type="InterPro" id="IPR037523">
    <property type="entry name" value="VOC_core"/>
</dbReference>
<proteinExistence type="predicted"/>
<dbReference type="SUPFAM" id="SSF54593">
    <property type="entry name" value="Glyoxalase/Bleomycin resistance protein/Dihydroxybiphenyl dioxygenase"/>
    <property type="match status" value="1"/>
</dbReference>
<accession>A0ABN2GWE6</accession>
<evidence type="ECO:0000313" key="2">
    <source>
        <dbReference type="EMBL" id="GAA1677951.1"/>
    </source>
</evidence>
<dbReference type="CDD" id="cd07246">
    <property type="entry name" value="VOC_like"/>
    <property type="match status" value="1"/>
</dbReference>
<dbReference type="Gene3D" id="3.30.720.110">
    <property type="match status" value="1"/>
</dbReference>
<dbReference type="PANTHER" id="PTHR34109:SF1">
    <property type="entry name" value="VOC DOMAIN-CONTAINING PROTEIN"/>
    <property type="match status" value="1"/>
</dbReference>
<dbReference type="Proteomes" id="UP001500618">
    <property type="component" value="Unassembled WGS sequence"/>
</dbReference>
<evidence type="ECO:0000313" key="3">
    <source>
        <dbReference type="Proteomes" id="UP001500618"/>
    </source>
</evidence>
<organism evidence="2 3">
    <name type="scientific">Fodinicola feengrottensis</name>
    <dbReference type="NCBI Taxonomy" id="435914"/>
    <lineage>
        <taxon>Bacteria</taxon>
        <taxon>Bacillati</taxon>
        <taxon>Actinomycetota</taxon>
        <taxon>Actinomycetes</taxon>
        <taxon>Mycobacteriales</taxon>
        <taxon>Fodinicola</taxon>
    </lineage>
</organism>
<dbReference type="InterPro" id="IPR029068">
    <property type="entry name" value="Glyas_Bleomycin-R_OHBP_Dase"/>
</dbReference>
<dbReference type="EMBL" id="BAAANY010000009">
    <property type="protein sequence ID" value="GAA1677951.1"/>
    <property type="molecule type" value="Genomic_DNA"/>
</dbReference>
<evidence type="ECO:0000259" key="1">
    <source>
        <dbReference type="PROSITE" id="PS51819"/>
    </source>
</evidence>
<name>A0ABN2GWE6_9ACTN</name>
<dbReference type="RefSeq" id="WP_344310632.1">
    <property type="nucleotide sequence ID" value="NZ_BAAANY010000009.1"/>
</dbReference>
<gene>
    <name evidence="2" type="ORF">GCM10009765_29070</name>
</gene>
<comment type="caution">
    <text evidence="2">The sequence shown here is derived from an EMBL/GenBank/DDBJ whole genome shotgun (WGS) entry which is preliminary data.</text>
</comment>